<dbReference type="InterPro" id="IPR008962">
    <property type="entry name" value="PapD-like_sf"/>
</dbReference>
<dbReference type="Gene3D" id="2.60.40.10">
    <property type="entry name" value="Immunoglobulins"/>
    <property type="match status" value="1"/>
</dbReference>
<feature type="chain" id="PRO_5016084397" evidence="1">
    <location>
        <begin position="22"/>
        <end position="79"/>
    </location>
</feature>
<gene>
    <name evidence="3" type="primary">focC_3</name>
    <name evidence="3" type="ORF">NCTC10975_02168</name>
</gene>
<organism evidence="3 4">
    <name type="scientific">Proteus mirabilis</name>
    <dbReference type="NCBI Taxonomy" id="584"/>
    <lineage>
        <taxon>Bacteria</taxon>
        <taxon>Pseudomonadati</taxon>
        <taxon>Pseudomonadota</taxon>
        <taxon>Gammaproteobacteria</taxon>
        <taxon>Enterobacterales</taxon>
        <taxon>Morganellaceae</taxon>
        <taxon>Proteus</taxon>
    </lineage>
</organism>
<dbReference type="AlphaFoldDB" id="A0A2X2DPH3"/>
<accession>A0A2X2DPH3</accession>
<dbReference type="InterPro" id="IPR013783">
    <property type="entry name" value="Ig-like_fold"/>
</dbReference>
<name>A0A2X2DPH3_PROMI</name>
<evidence type="ECO:0000256" key="1">
    <source>
        <dbReference type="SAM" id="SignalP"/>
    </source>
</evidence>
<dbReference type="Pfam" id="PF00345">
    <property type="entry name" value="PapD_N"/>
    <property type="match status" value="1"/>
</dbReference>
<sequence length="79" mass="8935">MKKNISLILFLLFSLITASQAAGISVGGTRFVYDDNLREISIPIMNTDKEKPYLIQSWVSAYQGDEKNTFYCNTSTISY</sequence>
<dbReference type="GO" id="GO:0030288">
    <property type="term" value="C:outer membrane-bounded periplasmic space"/>
    <property type="evidence" value="ECO:0007669"/>
    <property type="project" value="InterPro"/>
</dbReference>
<dbReference type="Proteomes" id="UP000251485">
    <property type="component" value="Unassembled WGS sequence"/>
</dbReference>
<feature type="signal peptide" evidence="1">
    <location>
        <begin position="1"/>
        <end position="21"/>
    </location>
</feature>
<keyword evidence="1" id="KW-0732">Signal</keyword>
<proteinExistence type="predicted"/>
<dbReference type="InterPro" id="IPR016147">
    <property type="entry name" value="Pili_assmbl_chaperone_N"/>
</dbReference>
<evidence type="ECO:0000259" key="2">
    <source>
        <dbReference type="Pfam" id="PF00345"/>
    </source>
</evidence>
<dbReference type="SUPFAM" id="SSF49354">
    <property type="entry name" value="PapD-like"/>
    <property type="match status" value="1"/>
</dbReference>
<evidence type="ECO:0000313" key="3">
    <source>
        <dbReference type="EMBL" id="SPY96450.1"/>
    </source>
</evidence>
<reference evidence="3 4" key="1">
    <citation type="submission" date="2018-06" db="EMBL/GenBank/DDBJ databases">
        <authorList>
            <consortium name="Pathogen Informatics"/>
            <person name="Doyle S."/>
        </authorList>
    </citation>
    <scope>NUCLEOTIDE SEQUENCE [LARGE SCALE GENOMIC DNA]</scope>
    <source>
        <strain evidence="3 4">NCTC10975</strain>
    </source>
</reference>
<dbReference type="GO" id="GO:0071555">
    <property type="term" value="P:cell wall organization"/>
    <property type="evidence" value="ECO:0007669"/>
    <property type="project" value="InterPro"/>
</dbReference>
<feature type="domain" description="Pili assembly chaperone N-terminal" evidence="2">
    <location>
        <begin position="23"/>
        <end position="65"/>
    </location>
</feature>
<evidence type="ECO:0000313" key="4">
    <source>
        <dbReference type="Proteomes" id="UP000251485"/>
    </source>
</evidence>
<protein>
    <submittedName>
        <fullName evidence="3">Fimbrial chaperone</fullName>
    </submittedName>
</protein>
<dbReference type="EMBL" id="UAUE01000016">
    <property type="protein sequence ID" value="SPY96450.1"/>
    <property type="molecule type" value="Genomic_DNA"/>
</dbReference>